<proteinExistence type="predicted"/>
<name>A0A3S1DAD1_9BACL</name>
<dbReference type="InterPro" id="IPR057336">
    <property type="entry name" value="GerAC_N"/>
</dbReference>
<dbReference type="PROSITE" id="PS51257">
    <property type="entry name" value="PROKAR_LIPOPROTEIN"/>
    <property type="match status" value="1"/>
</dbReference>
<keyword evidence="3" id="KW-1185">Reference proteome</keyword>
<evidence type="ECO:0000259" key="1">
    <source>
        <dbReference type="Pfam" id="PF25198"/>
    </source>
</evidence>
<protein>
    <recommendedName>
        <fullName evidence="1">Spore germination protein N-terminal domain-containing protein</fullName>
    </recommendedName>
</protein>
<gene>
    <name evidence="2" type="ORF">EJP82_24815</name>
</gene>
<comment type="caution">
    <text evidence="2">The sequence shown here is derived from an EMBL/GenBank/DDBJ whole genome shotgun (WGS) entry which is preliminary data.</text>
</comment>
<sequence>MTRVKYVVILMSSLTFFLSGCWDNGEVQEINYLSAFGIDFQDGEYYIYAQMLDYESLSGPEGSIPSSQPPIWVGKGRGKTLAEATRELYTTSQQKLS</sequence>
<organism evidence="2 3">
    <name type="scientific">Paenibacillus anaericanus</name>
    <dbReference type="NCBI Taxonomy" id="170367"/>
    <lineage>
        <taxon>Bacteria</taxon>
        <taxon>Bacillati</taxon>
        <taxon>Bacillota</taxon>
        <taxon>Bacilli</taxon>
        <taxon>Bacillales</taxon>
        <taxon>Paenibacillaceae</taxon>
        <taxon>Paenibacillus</taxon>
    </lineage>
</organism>
<dbReference type="OrthoDB" id="2380468at2"/>
<reference evidence="2 3" key="1">
    <citation type="submission" date="2018-12" db="EMBL/GenBank/DDBJ databases">
        <authorList>
            <person name="Sun L."/>
            <person name="Chen Z."/>
        </authorList>
    </citation>
    <scope>NUCLEOTIDE SEQUENCE [LARGE SCALE GENOMIC DNA]</scope>
    <source>
        <strain evidence="2 3">DSM 15890</strain>
    </source>
</reference>
<dbReference type="Pfam" id="PF25198">
    <property type="entry name" value="Spore_GerAC_N"/>
    <property type="match status" value="1"/>
</dbReference>
<feature type="domain" description="Spore germination protein N-terminal" evidence="1">
    <location>
        <begin position="26"/>
        <end position="96"/>
    </location>
</feature>
<dbReference type="EMBL" id="RZNY01000035">
    <property type="protein sequence ID" value="RUT40525.1"/>
    <property type="molecule type" value="Genomic_DNA"/>
</dbReference>
<dbReference type="AlphaFoldDB" id="A0A3S1DAD1"/>
<dbReference type="Proteomes" id="UP000279446">
    <property type="component" value="Unassembled WGS sequence"/>
</dbReference>
<accession>A0A3S1DAD1</accession>
<evidence type="ECO:0000313" key="2">
    <source>
        <dbReference type="EMBL" id="RUT40525.1"/>
    </source>
</evidence>
<evidence type="ECO:0000313" key="3">
    <source>
        <dbReference type="Proteomes" id="UP000279446"/>
    </source>
</evidence>